<dbReference type="InterPro" id="IPR038695">
    <property type="entry name" value="Saro_0823-like_sf"/>
</dbReference>
<dbReference type="Gene3D" id="2.60.120.1140">
    <property type="entry name" value="Protein of unknown function DUF192"/>
    <property type="match status" value="1"/>
</dbReference>
<evidence type="ECO:0000313" key="2">
    <source>
        <dbReference type="EMBL" id="MBE7525606.1"/>
    </source>
</evidence>
<gene>
    <name evidence="2" type="ORF">HS096_04455</name>
</gene>
<dbReference type="PANTHER" id="PTHR37953:SF1">
    <property type="entry name" value="UPF0127 PROTEIN MJ1496"/>
    <property type="match status" value="1"/>
</dbReference>
<dbReference type="Proteomes" id="UP000710385">
    <property type="component" value="Unassembled WGS sequence"/>
</dbReference>
<proteinExistence type="predicted"/>
<dbReference type="EMBL" id="JABTTY010000001">
    <property type="protein sequence ID" value="MBE7525606.1"/>
    <property type="molecule type" value="Genomic_DNA"/>
</dbReference>
<reference evidence="2" key="1">
    <citation type="submission" date="2020-05" db="EMBL/GenBank/DDBJ databases">
        <title>High-Quality Genomes of Partial-Nitritation/Anammox System by Hierarchical Clustering Based Hybrid Assembly.</title>
        <authorList>
            <person name="Liu L."/>
            <person name="Wang Y."/>
            <person name="Che Y."/>
            <person name="Chen Y."/>
            <person name="Xia Y."/>
            <person name="Luo R."/>
            <person name="Cheng S.H."/>
            <person name="Zheng C."/>
            <person name="Zhang T."/>
        </authorList>
    </citation>
    <scope>NUCLEOTIDE SEQUENCE</scope>
    <source>
        <strain evidence="2">H1_PAT1</strain>
    </source>
</reference>
<dbReference type="Pfam" id="PF02643">
    <property type="entry name" value="DUF192"/>
    <property type="match status" value="1"/>
</dbReference>
<name>A0A928TR71_UNCKA</name>
<dbReference type="PANTHER" id="PTHR37953">
    <property type="entry name" value="UPF0127 PROTEIN MJ1496"/>
    <property type="match status" value="1"/>
</dbReference>
<dbReference type="AlphaFoldDB" id="A0A928TR71"/>
<comment type="caution">
    <text evidence="2">The sequence shown here is derived from an EMBL/GenBank/DDBJ whole genome shotgun (WGS) entry which is preliminary data.</text>
</comment>
<keyword evidence="1" id="KW-1133">Transmembrane helix</keyword>
<dbReference type="InterPro" id="IPR003795">
    <property type="entry name" value="DUF192"/>
</dbReference>
<accession>A0A928TR71</accession>
<evidence type="ECO:0000256" key="1">
    <source>
        <dbReference type="SAM" id="Phobius"/>
    </source>
</evidence>
<keyword evidence="1" id="KW-0472">Membrane</keyword>
<evidence type="ECO:0000313" key="3">
    <source>
        <dbReference type="Proteomes" id="UP000710385"/>
    </source>
</evidence>
<organism evidence="2 3">
    <name type="scientific">candidate division WWE3 bacterium</name>
    <dbReference type="NCBI Taxonomy" id="2053526"/>
    <lineage>
        <taxon>Bacteria</taxon>
        <taxon>Katanobacteria</taxon>
    </lineage>
</organism>
<sequence length="185" mass="19943">MTDFSRLRQFPPASFPARIMAGVLILAVAGWLVWISLPMRRSVQDPFPSAGLETAVIDVKGHRVTVELATTPETQETGLSYRESLPDDHGMLFIFPKATNQVFWMNGMRFPLDIVFLRNGTVIHIAADVPAPGDGSPRIVTSVEPSDMVLELNAAAAAAYGLQVGDVIGVPDGAARGSVELQNFP</sequence>
<keyword evidence="1" id="KW-0812">Transmembrane</keyword>
<feature type="transmembrane region" description="Helical" evidence="1">
    <location>
        <begin position="15"/>
        <end position="37"/>
    </location>
</feature>
<protein>
    <submittedName>
        <fullName evidence="2">DUF192 domain-containing protein</fullName>
    </submittedName>
</protein>